<evidence type="ECO:0000313" key="2">
    <source>
        <dbReference type="Proteomes" id="UP001165586"/>
    </source>
</evidence>
<gene>
    <name evidence="1" type="ORF">N1032_24125</name>
</gene>
<proteinExistence type="predicted"/>
<evidence type="ECO:0000313" key="1">
    <source>
        <dbReference type="EMBL" id="MCS5736822.1"/>
    </source>
</evidence>
<comment type="caution">
    <text evidence="1">The sequence shown here is derived from an EMBL/GenBank/DDBJ whole genome shotgun (WGS) entry which is preliminary data.</text>
</comment>
<sequence length="132" mass="14761">MSIYDSNNIQSFSTIKFIAKSQYFRKGFSKTGDYRSSSTLELPETLNVSSMKVLQSDRKITTTELDDTISPINKLPLPGDISTNSSEDLNYLFWSPISDYENMYLSNYSNVQTVKAGTTVNLQLPASDFGSV</sequence>
<protein>
    <submittedName>
        <fullName evidence="1">Uncharacterized protein</fullName>
    </submittedName>
</protein>
<dbReference type="RefSeq" id="WP_259543002.1">
    <property type="nucleotide sequence ID" value="NZ_JANLCJ010000204.1"/>
</dbReference>
<keyword evidence="2" id="KW-1185">Reference proteome</keyword>
<dbReference type="Proteomes" id="UP001165586">
    <property type="component" value="Unassembled WGS sequence"/>
</dbReference>
<accession>A0ABT2HA60</accession>
<organism evidence="1 2">
    <name type="scientific">Herbiconiux daphne</name>
    <dbReference type="NCBI Taxonomy" id="2970914"/>
    <lineage>
        <taxon>Bacteria</taxon>
        <taxon>Bacillati</taxon>
        <taxon>Actinomycetota</taxon>
        <taxon>Actinomycetes</taxon>
        <taxon>Micrococcales</taxon>
        <taxon>Microbacteriaceae</taxon>
        <taxon>Herbiconiux</taxon>
    </lineage>
</organism>
<reference evidence="1" key="1">
    <citation type="submission" date="2022-08" db="EMBL/GenBank/DDBJ databases">
        <authorList>
            <person name="Deng Y."/>
            <person name="Han X.-F."/>
            <person name="Zhang Y.-Q."/>
        </authorList>
    </citation>
    <scope>NUCLEOTIDE SEQUENCE</scope>
    <source>
        <strain evidence="1">CPCC 203386</strain>
    </source>
</reference>
<dbReference type="EMBL" id="JANLCJ010000204">
    <property type="protein sequence ID" value="MCS5736822.1"/>
    <property type="molecule type" value="Genomic_DNA"/>
</dbReference>
<name>A0ABT2HA60_9MICO</name>